<organism evidence="6 7">
    <name type="scientific">Dreissena polymorpha</name>
    <name type="common">Zebra mussel</name>
    <name type="synonym">Mytilus polymorpha</name>
    <dbReference type="NCBI Taxonomy" id="45954"/>
    <lineage>
        <taxon>Eukaryota</taxon>
        <taxon>Metazoa</taxon>
        <taxon>Spiralia</taxon>
        <taxon>Lophotrochozoa</taxon>
        <taxon>Mollusca</taxon>
        <taxon>Bivalvia</taxon>
        <taxon>Autobranchia</taxon>
        <taxon>Heteroconchia</taxon>
        <taxon>Euheterodonta</taxon>
        <taxon>Imparidentia</taxon>
        <taxon>Neoheterodontei</taxon>
        <taxon>Myida</taxon>
        <taxon>Dreissenoidea</taxon>
        <taxon>Dreissenidae</taxon>
        <taxon>Dreissena</taxon>
    </lineage>
</organism>
<feature type="transmembrane region" description="Helical" evidence="5">
    <location>
        <begin position="130"/>
        <end position="149"/>
    </location>
</feature>
<reference evidence="6" key="1">
    <citation type="journal article" date="2019" name="bioRxiv">
        <title>The Genome of the Zebra Mussel, Dreissena polymorpha: A Resource for Invasive Species Research.</title>
        <authorList>
            <person name="McCartney M.A."/>
            <person name="Auch B."/>
            <person name="Kono T."/>
            <person name="Mallez S."/>
            <person name="Zhang Y."/>
            <person name="Obille A."/>
            <person name="Becker A."/>
            <person name="Abrahante J.E."/>
            <person name="Garbe J."/>
            <person name="Badalamenti J.P."/>
            <person name="Herman A."/>
            <person name="Mangelson H."/>
            <person name="Liachko I."/>
            <person name="Sullivan S."/>
            <person name="Sone E.D."/>
            <person name="Koren S."/>
            <person name="Silverstein K.A.T."/>
            <person name="Beckman K.B."/>
            <person name="Gohl D.M."/>
        </authorList>
    </citation>
    <scope>NUCLEOTIDE SEQUENCE</scope>
    <source>
        <strain evidence="6">Duluth1</strain>
        <tissue evidence="6">Whole animal</tissue>
    </source>
</reference>
<dbReference type="Gene3D" id="1.20.140.150">
    <property type="match status" value="1"/>
</dbReference>
<keyword evidence="7" id="KW-1185">Reference proteome</keyword>
<gene>
    <name evidence="6" type="ORF">DPMN_005435</name>
</gene>
<dbReference type="Pfam" id="PF13903">
    <property type="entry name" value="Claudin_2"/>
    <property type="match status" value="1"/>
</dbReference>
<keyword evidence="2 5" id="KW-0812">Transmembrane</keyword>
<comment type="caution">
    <text evidence="6">The sequence shown here is derived from an EMBL/GenBank/DDBJ whole genome shotgun (WGS) entry which is preliminary data.</text>
</comment>
<feature type="transmembrane region" description="Helical" evidence="5">
    <location>
        <begin position="12"/>
        <end position="36"/>
    </location>
</feature>
<dbReference type="OrthoDB" id="6132851at2759"/>
<evidence type="ECO:0000256" key="5">
    <source>
        <dbReference type="SAM" id="Phobius"/>
    </source>
</evidence>
<evidence type="ECO:0000256" key="1">
    <source>
        <dbReference type="ARBA" id="ARBA00004141"/>
    </source>
</evidence>
<feature type="transmembrane region" description="Helical" evidence="5">
    <location>
        <begin position="169"/>
        <end position="186"/>
    </location>
</feature>
<keyword evidence="3 5" id="KW-1133">Transmembrane helix</keyword>
<protein>
    <submittedName>
        <fullName evidence="6">Uncharacterized protein</fullName>
    </submittedName>
</protein>
<dbReference type="GO" id="GO:0016020">
    <property type="term" value="C:membrane"/>
    <property type="evidence" value="ECO:0007669"/>
    <property type="project" value="UniProtKB-SubCell"/>
</dbReference>
<dbReference type="Proteomes" id="UP000828390">
    <property type="component" value="Unassembled WGS sequence"/>
</dbReference>
<accession>A0A9D4MT92</accession>
<evidence type="ECO:0000256" key="2">
    <source>
        <dbReference type="ARBA" id="ARBA00022692"/>
    </source>
</evidence>
<evidence type="ECO:0000256" key="3">
    <source>
        <dbReference type="ARBA" id="ARBA00022989"/>
    </source>
</evidence>
<proteinExistence type="predicted"/>
<evidence type="ECO:0000313" key="6">
    <source>
        <dbReference type="EMBL" id="KAH3881509.1"/>
    </source>
</evidence>
<dbReference type="InterPro" id="IPR004031">
    <property type="entry name" value="PMP22/EMP/MP20/Claudin"/>
</dbReference>
<evidence type="ECO:0000256" key="4">
    <source>
        <dbReference type="ARBA" id="ARBA00023136"/>
    </source>
</evidence>
<dbReference type="EMBL" id="JAIWYP010000001">
    <property type="protein sequence ID" value="KAH3881509.1"/>
    <property type="molecule type" value="Genomic_DNA"/>
</dbReference>
<feature type="transmembrane region" description="Helical" evidence="5">
    <location>
        <begin position="99"/>
        <end position="118"/>
    </location>
</feature>
<name>A0A9D4MT92_DREPO</name>
<comment type="subcellular location">
    <subcellularLocation>
        <location evidence="1">Membrane</location>
        <topology evidence="1">Multi-pass membrane protein</topology>
    </subcellularLocation>
</comment>
<keyword evidence="4 5" id="KW-0472">Membrane</keyword>
<dbReference type="AlphaFoldDB" id="A0A9D4MT92"/>
<reference evidence="6" key="2">
    <citation type="submission" date="2020-11" db="EMBL/GenBank/DDBJ databases">
        <authorList>
            <person name="McCartney M.A."/>
            <person name="Auch B."/>
            <person name="Kono T."/>
            <person name="Mallez S."/>
            <person name="Becker A."/>
            <person name="Gohl D.M."/>
            <person name="Silverstein K.A.T."/>
            <person name="Koren S."/>
            <person name="Bechman K.B."/>
            <person name="Herman A."/>
            <person name="Abrahante J.E."/>
            <person name="Garbe J."/>
        </authorList>
    </citation>
    <scope>NUCLEOTIDE SEQUENCE</scope>
    <source>
        <strain evidence="6">Duluth1</strain>
        <tissue evidence="6">Whole animal</tissue>
    </source>
</reference>
<dbReference type="PROSITE" id="PS51257">
    <property type="entry name" value="PROKAR_LIPOPROTEIN"/>
    <property type="match status" value="1"/>
</dbReference>
<sequence length="194" mass="21104">MFKSYPFSINFLGYTAIVMLSCSVVLAAVAIGLPYWERYEFDLGTQTTLTKQGLWTYCIDYTPETFNSTGDNSSMVDVCGNYGDLGTNGDLTPIRVTRAFAIIGAVLSVAALVFAVLATFPLKTTYRVHYVSCGLGVAAGVYLLIAFAVFVGKARLPGYDIDVCVSLDIVAWLTAWAGAGFMYFAVRVKIEEDK</sequence>
<evidence type="ECO:0000313" key="7">
    <source>
        <dbReference type="Proteomes" id="UP000828390"/>
    </source>
</evidence>